<organism evidence="1 2">
    <name type="scientific">Bombardia bombarda</name>
    <dbReference type="NCBI Taxonomy" id="252184"/>
    <lineage>
        <taxon>Eukaryota</taxon>
        <taxon>Fungi</taxon>
        <taxon>Dikarya</taxon>
        <taxon>Ascomycota</taxon>
        <taxon>Pezizomycotina</taxon>
        <taxon>Sordariomycetes</taxon>
        <taxon>Sordariomycetidae</taxon>
        <taxon>Sordariales</taxon>
        <taxon>Lasiosphaeriaceae</taxon>
        <taxon>Bombardia</taxon>
    </lineage>
</organism>
<dbReference type="EMBL" id="JAULSR010000010">
    <property type="protein sequence ID" value="KAK0610434.1"/>
    <property type="molecule type" value="Genomic_DNA"/>
</dbReference>
<keyword evidence="2" id="KW-1185">Reference proteome</keyword>
<evidence type="ECO:0000313" key="1">
    <source>
        <dbReference type="EMBL" id="KAK0610434.1"/>
    </source>
</evidence>
<dbReference type="Proteomes" id="UP001174934">
    <property type="component" value="Unassembled WGS sequence"/>
</dbReference>
<reference evidence="1" key="1">
    <citation type="submission" date="2023-06" db="EMBL/GenBank/DDBJ databases">
        <title>Genome-scale phylogeny and comparative genomics of the fungal order Sordariales.</title>
        <authorList>
            <consortium name="Lawrence Berkeley National Laboratory"/>
            <person name="Hensen N."/>
            <person name="Bonometti L."/>
            <person name="Westerberg I."/>
            <person name="Brannstrom I.O."/>
            <person name="Guillou S."/>
            <person name="Cros-Aarteil S."/>
            <person name="Calhoun S."/>
            <person name="Haridas S."/>
            <person name="Kuo A."/>
            <person name="Mondo S."/>
            <person name="Pangilinan J."/>
            <person name="Riley R."/>
            <person name="LaButti K."/>
            <person name="Andreopoulos B."/>
            <person name="Lipzen A."/>
            <person name="Chen C."/>
            <person name="Yanf M."/>
            <person name="Daum C."/>
            <person name="Ng V."/>
            <person name="Clum A."/>
            <person name="Steindorff A."/>
            <person name="Ohm R."/>
            <person name="Martin F."/>
            <person name="Silar P."/>
            <person name="Natvig D."/>
            <person name="Lalanne C."/>
            <person name="Gautier V."/>
            <person name="Ament-velasquez S.L."/>
            <person name="Kruys A."/>
            <person name="Hutchinson M.I."/>
            <person name="Powell A.J."/>
            <person name="Barry K."/>
            <person name="Miller A.N."/>
            <person name="Grigoriev I.V."/>
            <person name="Debuchy R."/>
            <person name="Gladieux P."/>
            <person name="Thoren M.H."/>
            <person name="Johannesson H."/>
        </authorList>
    </citation>
    <scope>NUCLEOTIDE SEQUENCE</scope>
    <source>
        <strain evidence="1">SMH3391-2</strain>
    </source>
</reference>
<dbReference type="AlphaFoldDB" id="A0AA39W423"/>
<accession>A0AA39W423</accession>
<name>A0AA39W423_9PEZI</name>
<evidence type="ECO:0000313" key="2">
    <source>
        <dbReference type="Proteomes" id="UP001174934"/>
    </source>
</evidence>
<proteinExistence type="predicted"/>
<feature type="non-terminal residue" evidence="1">
    <location>
        <position position="1"/>
    </location>
</feature>
<sequence>GKSGQVEVARKDDESVLDPLLNALCFGCKNTDSASTGDPSSGGHWQLAAMLYHGTSQGHRTSHKERQSDLPFDPPSLPALVVSAAQVLLYLDAFGKSGMPIR</sequence>
<gene>
    <name evidence="1" type="ORF">B0T17DRAFT_500065</name>
</gene>
<comment type="caution">
    <text evidence="1">The sequence shown here is derived from an EMBL/GenBank/DDBJ whole genome shotgun (WGS) entry which is preliminary data.</text>
</comment>
<protein>
    <submittedName>
        <fullName evidence="1">Uncharacterized protein</fullName>
    </submittedName>
</protein>